<protein>
    <recommendedName>
        <fullName evidence="6">Lipocalin-like domain-containing protein</fullName>
    </recommendedName>
</protein>
<evidence type="ECO:0000313" key="4">
    <source>
        <dbReference type="Proteomes" id="UP000323866"/>
    </source>
</evidence>
<comment type="caution">
    <text evidence="2">The sequence shown here is derived from an EMBL/GenBank/DDBJ whole genome shotgun (WGS) entry which is preliminary data.</text>
</comment>
<dbReference type="PROSITE" id="PS51257">
    <property type="entry name" value="PROKAR_LIPOPROTEIN"/>
    <property type="match status" value="1"/>
</dbReference>
<reference evidence="3 5" key="3">
    <citation type="submission" date="2024-08" db="EMBL/GenBank/DDBJ databases">
        <authorList>
            <person name="Wei W."/>
        </authorList>
    </citation>
    <scope>NUCLEOTIDE SEQUENCE [LARGE SCALE GENOMIC DNA]</scope>
    <source>
        <strain evidence="3 5">XU2</strain>
    </source>
</reference>
<name>A0A5M8QPE2_9BACT</name>
<feature type="signal peptide" evidence="1">
    <location>
        <begin position="1"/>
        <end position="21"/>
    </location>
</feature>
<dbReference type="Proteomes" id="UP001570846">
    <property type="component" value="Unassembled WGS sequence"/>
</dbReference>
<dbReference type="Proteomes" id="UP000323866">
    <property type="component" value="Unassembled WGS sequence"/>
</dbReference>
<evidence type="ECO:0000313" key="5">
    <source>
        <dbReference type="Proteomes" id="UP001570846"/>
    </source>
</evidence>
<proteinExistence type="predicted"/>
<evidence type="ECO:0000256" key="1">
    <source>
        <dbReference type="SAM" id="SignalP"/>
    </source>
</evidence>
<evidence type="ECO:0008006" key="6">
    <source>
        <dbReference type="Google" id="ProtNLM"/>
    </source>
</evidence>
<gene>
    <name evidence="3" type="ORF">ACD591_19010</name>
    <name evidence="2" type="ORF">FOE74_00140</name>
</gene>
<keyword evidence="1" id="KW-0732">Signal</keyword>
<sequence>MKNYPLLLLLFCCTLFFTACSSDDDDSPSKEDMLKNKRWQITAASAAVPFFGSVDFYANLKDCQRDNYFEFQANGVLLINEGATKCTALSPQQVQGSWSLNGDIMTIQGLGATLGLPSDKLEIKLTDLSSTSLTGEFSLDYNGLPVTVKVTMRTM</sequence>
<reference evidence="2 4" key="2">
    <citation type="submission" date="2019-09" db="EMBL/GenBank/DDBJ databases">
        <title>A bacterium isolated from glacier soil.</title>
        <authorList>
            <person name="Liu Q."/>
        </authorList>
    </citation>
    <scope>NUCLEOTIDE SEQUENCE [LARGE SCALE GENOMIC DNA]</scope>
    <source>
        <strain evidence="2 4">MDT1-10-3</strain>
    </source>
</reference>
<reference evidence="2 4" key="1">
    <citation type="submission" date="2019-07" db="EMBL/GenBank/DDBJ databases">
        <authorList>
            <person name="Qu J.-H."/>
        </authorList>
    </citation>
    <scope>NUCLEOTIDE SEQUENCE [LARGE SCALE GENOMIC DNA]</scope>
    <source>
        <strain evidence="2 4">MDT1-10-3</strain>
    </source>
</reference>
<dbReference type="AlphaFoldDB" id="A0A5M8QPE2"/>
<dbReference type="EMBL" id="JBGOGF010000012">
    <property type="protein sequence ID" value="MFA1773398.1"/>
    <property type="molecule type" value="Genomic_DNA"/>
</dbReference>
<evidence type="ECO:0000313" key="2">
    <source>
        <dbReference type="EMBL" id="KAA6438087.1"/>
    </source>
</evidence>
<dbReference type="RefSeq" id="WP_149096587.1">
    <property type="nucleotide sequence ID" value="NZ_BMMG01000010.1"/>
</dbReference>
<dbReference type="EMBL" id="VKKZ01000001">
    <property type="protein sequence ID" value="KAA6438087.1"/>
    <property type="molecule type" value="Genomic_DNA"/>
</dbReference>
<keyword evidence="5" id="KW-1185">Reference proteome</keyword>
<accession>A0A5M8QPE2</accession>
<dbReference type="OrthoDB" id="799390at2"/>
<feature type="chain" id="PRO_5024464293" description="Lipocalin-like domain-containing protein" evidence="1">
    <location>
        <begin position="22"/>
        <end position="155"/>
    </location>
</feature>
<evidence type="ECO:0000313" key="3">
    <source>
        <dbReference type="EMBL" id="MFA1773398.1"/>
    </source>
</evidence>
<organism evidence="2 4">
    <name type="scientific">Rufibacter glacialis</name>
    <dbReference type="NCBI Taxonomy" id="1259555"/>
    <lineage>
        <taxon>Bacteria</taxon>
        <taxon>Pseudomonadati</taxon>
        <taxon>Bacteroidota</taxon>
        <taxon>Cytophagia</taxon>
        <taxon>Cytophagales</taxon>
        <taxon>Hymenobacteraceae</taxon>
        <taxon>Rufibacter</taxon>
    </lineage>
</organism>